<dbReference type="EMBL" id="MH155200">
    <property type="protein sequence ID" value="QGZ08862.1"/>
    <property type="molecule type" value="Genomic_DNA"/>
</dbReference>
<name>A0A6B9IQD9_9HEXA</name>
<geneLocation type="mitochondrion" evidence="2"/>
<gene>
    <name evidence="2" type="primary">ATP8</name>
</gene>
<organism evidence="2">
    <name type="scientific">Neelus murinus</name>
    <dbReference type="NCBI Taxonomy" id="1348065"/>
    <lineage>
        <taxon>Eukaryota</taxon>
        <taxon>Metazoa</taxon>
        <taxon>Ecdysozoa</taxon>
        <taxon>Arthropoda</taxon>
        <taxon>Hexapoda</taxon>
        <taxon>Collembola</taxon>
        <taxon>Neelipleona</taxon>
        <taxon>Neelidae</taxon>
        <taxon>Neelus</taxon>
    </lineage>
</organism>
<accession>A0A6B9IQD9</accession>
<dbReference type="AlphaFoldDB" id="A0A6B9IQD9"/>
<keyword evidence="2" id="KW-0496">Mitochondrion</keyword>
<keyword evidence="1" id="KW-0732">Signal</keyword>
<feature type="chain" id="PRO_5025498905" evidence="1">
    <location>
        <begin position="26"/>
        <end position="53"/>
    </location>
</feature>
<reference evidence="2" key="1">
    <citation type="journal article" date="2019" name="Diversity">
        <title>Mitochondrial Genome Diversity in Collembola: Phylogeny, Dating and Gene Order.</title>
        <authorList>
            <person name="Leo C."/>
            <person name="Carapelli A."/>
            <person name="Cicconardi F."/>
            <person name="Frati F."/>
            <person name="Nardi F."/>
        </authorList>
    </citation>
    <scope>NUCLEOTIDE SEQUENCE</scope>
</reference>
<proteinExistence type="predicted"/>
<sequence>MPQMSPIMWMNLMLFTILIISTINSKIFSSMGPSIFTKVNGLKNTSLQIKWMW</sequence>
<evidence type="ECO:0000256" key="1">
    <source>
        <dbReference type="SAM" id="SignalP"/>
    </source>
</evidence>
<evidence type="ECO:0000313" key="2">
    <source>
        <dbReference type="EMBL" id="QGZ08862.1"/>
    </source>
</evidence>
<feature type="signal peptide" evidence="1">
    <location>
        <begin position="1"/>
        <end position="25"/>
    </location>
</feature>
<protein>
    <submittedName>
        <fullName evidence="2">ATP synthase F0 subunit 8</fullName>
    </submittedName>
</protein>